<proteinExistence type="predicted"/>
<reference evidence="2" key="1">
    <citation type="submission" date="2023-11" db="EMBL/GenBank/DDBJ databases">
        <authorList>
            <person name="De Vega J J."/>
            <person name="De Vega J J."/>
        </authorList>
    </citation>
    <scope>NUCLEOTIDE SEQUENCE</scope>
</reference>
<keyword evidence="3" id="KW-1185">Reference proteome</keyword>
<sequence>MKTNSRLCVSFSIDNPVRSRCQRPFRLSRGRRWLAIAKQGQTPLSGLLRAVRHSRLHVSWGLSLAMIREHQLDWNVLAQSALEFGNFPNASVGRLDRRLREER</sequence>
<organism evidence="2 3">
    <name type="scientific">Mycena citricolor</name>
    <dbReference type="NCBI Taxonomy" id="2018698"/>
    <lineage>
        <taxon>Eukaryota</taxon>
        <taxon>Fungi</taxon>
        <taxon>Dikarya</taxon>
        <taxon>Basidiomycota</taxon>
        <taxon>Agaricomycotina</taxon>
        <taxon>Agaricomycetes</taxon>
        <taxon>Agaricomycetidae</taxon>
        <taxon>Agaricales</taxon>
        <taxon>Marasmiineae</taxon>
        <taxon>Mycenaceae</taxon>
        <taxon>Mycena</taxon>
    </lineage>
</organism>
<evidence type="ECO:0000313" key="3">
    <source>
        <dbReference type="Proteomes" id="UP001295794"/>
    </source>
</evidence>
<protein>
    <submittedName>
        <fullName evidence="2">Uncharacterized protein</fullName>
    </submittedName>
</protein>
<evidence type="ECO:0000313" key="1">
    <source>
        <dbReference type="EMBL" id="CAK5278252.1"/>
    </source>
</evidence>
<dbReference type="AlphaFoldDB" id="A0AAD2HLS3"/>
<gene>
    <name evidence="1" type="ORF">MYCIT1_LOCUS27543</name>
    <name evidence="2" type="ORF">MYCIT1_LOCUS28340</name>
</gene>
<evidence type="ECO:0000313" key="2">
    <source>
        <dbReference type="EMBL" id="CAK5278774.1"/>
    </source>
</evidence>
<dbReference type="EMBL" id="CAVNYO010000426">
    <property type="protein sequence ID" value="CAK5278774.1"/>
    <property type="molecule type" value="Genomic_DNA"/>
</dbReference>
<dbReference type="EMBL" id="CAVNYO010000421">
    <property type="protein sequence ID" value="CAK5278252.1"/>
    <property type="molecule type" value="Genomic_DNA"/>
</dbReference>
<dbReference type="Proteomes" id="UP001295794">
    <property type="component" value="Unassembled WGS sequence"/>
</dbReference>
<comment type="caution">
    <text evidence="2">The sequence shown here is derived from an EMBL/GenBank/DDBJ whole genome shotgun (WGS) entry which is preliminary data.</text>
</comment>
<name>A0AAD2HLS3_9AGAR</name>
<accession>A0AAD2HLS3</accession>